<protein>
    <recommendedName>
        <fullName evidence="3">Peptidase C-terminal archaeal/bacterial domain-containing protein</fullName>
    </recommendedName>
</protein>
<organism evidence="1 2">
    <name type="scientific">Leptolyngbya iicbica LK</name>
    <dbReference type="NCBI Taxonomy" id="2294035"/>
    <lineage>
        <taxon>Bacteria</taxon>
        <taxon>Bacillati</taxon>
        <taxon>Cyanobacteriota</taxon>
        <taxon>Cyanophyceae</taxon>
        <taxon>Leptolyngbyales</taxon>
        <taxon>Leptolyngbyaceae</taxon>
        <taxon>Leptolyngbya group</taxon>
        <taxon>Leptolyngbya</taxon>
        <taxon>Leptolyngbya iicbica</taxon>
    </lineage>
</organism>
<dbReference type="RefSeq" id="WP_052288314.1">
    <property type="nucleotide sequence ID" value="NZ_QVFV01000001.1"/>
</dbReference>
<dbReference type="OrthoDB" id="9794228at2"/>
<gene>
    <name evidence="1" type="ORF">DYY88_07005</name>
</gene>
<name>A0A4Q7EIN0_9CYAN</name>
<keyword evidence="2" id="KW-1185">Reference proteome</keyword>
<dbReference type="Proteomes" id="UP000292459">
    <property type="component" value="Unassembled WGS sequence"/>
</dbReference>
<proteinExistence type="predicted"/>
<evidence type="ECO:0008006" key="3">
    <source>
        <dbReference type="Google" id="ProtNLM"/>
    </source>
</evidence>
<reference evidence="1 2" key="1">
    <citation type="submission" date="2018-11" db="EMBL/GenBank/DDBJ databases">
        <title>Whole genome sequencing of an environmental sample.</title>
        <authorList>
            <person name="Sarangi A.N."/>
            <person name="Singh D."/>
            <person name="Tripathy S."/>
        </authorList>
    </citation>
    <scope>NUCLEOTIDE SEQUENCE [LARGE SCALE GENOMIC DNA]</scope>
    <source>
        <strain evidence="1 2">Lakshadweep</strain>
    </source>
</reference>
<comment type="caution">
    <text evidence="1">The sequence shown here is derived from an EMBL/GenBank/DDBJ whole genome shotgun (WGS) entry which is preliminary data.</text>
</comment>
<evidence type="ECO:0000313" key="1">
    <source>
        <dbReference type="EMBL" id="RZM82938.1"/>
    </source>
</evidence>
<dbReference type="EMBL" id="QVFV01000001">
    <property type="protein sequence ID" value="RZM82938.1"/>
    <property type="molecule type" value="Genomic_DNA"/>
</dbReference>
<sequence length="191" mass="20353">MPVSSGADLTGCPPILEVFGFASTPPTASQTYHAPALNQYLLQDKSMNALKTAATALLTTSVSLGVMTAAHAQYETFEISPGFTPDPLVGSGVSGGPDEVDGCGFIDTADSPDHVLYVNDYFDYLRVSVESPGDVTLFMEDIETGETICVDDSNGTLLPEFAGEWPAGTYFLWIGDFDGGAYPYDIYISEF</sequence>
<dbReference type="AlphaFoldDB" id="A0A4Q7EIN0"/>
<evidence type="ECO:0000313" key="2">
    <source>
        <dbReference type="Proteomes" id="UP000292459"/>
    </source>
</evidence>
<accession>A0A4Q7EIN0</accession>